<dbReference type="RefSeq" id="WP_206963758.1">
    <property type="nucleotide sequence ID" value="NZ_BAAAJJ010000019.1"/>
</dbReference>
<gene>
    <name evidence="1" type="ORF">J0695_21535</name>
</gene>
<evidence type="ECO:0000313" key="1">
    <source>
        <dbReference type="EMBL" id="MBO0514354.1"/>
    </source>
</evidence>
<dbReference type="AlphaFoldDB" id="A0A939JK60"/>
<evidence type="ECO:0000313" key="2">
    <source>
        <dbReference type="Proteomes" id="UP000664167"/>
    </source>
</evidence>
<sequence>MRKLLSVLAIVAAVATGISEFGSDNPKAKESQVLGAGKSEVLEQNTLVNGWW</sequence>
<keyword evidence="2" id="KW-1185">Reference proteome</keyword>
<reference evidence="1" key="1">
    <citation type="submission" date="2021-03" db="EMBL/GenBank/DDBJ databases">
        <title>Streptomyces poriferae sp. nov., a novel marine sponge-derived Actinobacteria species with anti-MRSA activity.</title>
        <authorList>
            <person name="Sandoval-Powers M."/>
            <person name="Kralova S."/>
            <person name="Nguyen G.-S."/>
            <person name="Fawwal D."/>
            <person name="Degnes K."/>
            <person name="Klinkenberg G."/>
            <person name="Sletta H."/>
            <person name="Wentzel A."/>
            <person name="Liles M.R."/>
        </authorList>
    </citation>
    <scope>NUCLEOTIDE SEQUENCE</scope>
    <source>
        <strain evidence="1">DSM 41794</strain>
    </source>
</reference>
<comment type="caution">
    <text evidence="1">The sequence shown here is derived from an EMBL/GenBank/DDBJ whole genome shotgun (WGS) entry which is preliminary data.</text>
</comment>
<organism evidence="1 2">
    <name type="scientific">Streptomyces beijiangensis</name>
    <dbReference type="NCBI Taxonomy" id="163361"/>
    <lineage>
        <taxon>Bacteria</taxon>
        <taxon>Bacillati</taxon>
        <taxon>Actinomycetota</taxon>
        <taxon>Actinomycetes</taxon>
        <taxon>Kitasatosporales</taxon>
        <taxon>Streptomycetaceae</taxon>
        <taxon>Streptomyces</taxon>
    </lineage>
</organism>
<accession>A0A939JK60</accession>
<dbReference type="EMBL" id="JAFLRJ010000201">
    <property type="protein sequence ID" value="MBO0514354.1"/>
    <property type="molecule type" value="Genomic_DNA"/>
</dbReference>
<protein>
    <submittedName>
        <fullName evidence="1">Uncharacterized protein</fullName>
    </submittedName>
</protein>
<proteinExistence type="predicted"/>
<dbReference type="Proteomes" id="UP000664167">
    <property type="component" value="Unassembled WGS sequence"/>
</dbReference>
<name>A0A939JK60_9ACTN</name>